<protein>
    <submittedName>
        <fullName evidence="2">Uncharacterized protein</fullName>
    </submittedName>
</protein>
<sequence length="66" mass="7467">MVFSDGVGDHVPMSTTVEAVLVTALVLAIVAAIFGLIYAWEKWGKGTRLEQRMDRFFDRVSDMFDR</sequence>
<keyword evidence="1" id="KW-0472">Membrane</keyword>
<keyword evidence="1" id="KW-1133">Transmembrane helix</keyword>
<evidence type="ECO:0000313" key="3">
    <source>
        <dbReference type="Proteomes" id="UP000094008"/>
    </source>
</evidence>
<gene>
    <name evidence="2" type="ORF">A5779_21040</name>
</gene>
<feature type="transmembrane region" description="Helical" evidence="1">
    <location>
        <begin position="20"/>
        <end position="40"/>
    </location>
</feature>
<reference evidence="3" key="1">
    <citation type="submission" date="2016-06" db="EMBL/GenBank/DDBJ databases">
        <authorList>
            <person name="Sutton G."/>
            <person name="Brinkac L."/>
            <person name="Sanka R."/>
            <person name="Adams M."/>
            <person name="Lau E."/>
            <person name="Mehaffy C."/>
            <person name="Tameris M."/>
            <person name="Hatherill M."/>
            <person name="Hanekom W."/>
            <person name="Mahomed H."/>
            <person name="Mcshane H."/>
        </authorList>
    </citation>
    <scope>NUCLEOTIDE SEQUENCE [LARGE SCALE GENOMIC DNA]</scope>
    <source>
        <strain evidence="3">852002-10433_SCH5171157</strain>
    </source>
</reference>
<dbReference type="Proteomes" id="UP000094008">
    <property type="component" value="Unassembled WGS sequence"/>
</dbReference>
<evidence type="ECO:0000313" key="2">
    <source>
        <dbReference type="EMBL" id="OBB93383.1"/>
    </source>
</evidence>
<accession>A0A1A1Z6U2</accession>
<name>A0A1A1Z6U2_MYCPR</name>
<organism evidence="2 3">
    <name type="scientific">Mycolicibacterium peregrinum</name>
    <name type="common">Mycobacterium peregrinum</name>
    <dbReference type="NCBI Taxonomy" id="43304"/>
    <lineage>
        <taxon>Bacteria</taxon>
        <taxon>Bacillati</taxon>
        <taxon>Actinomycetota</taxon>
        <taxon>Actinomycetes</taxon>
        <taxon>Mycobacteriales</taxon>
        <taxon>Mycobacteriaceae</taxon>
        <taxon>Mycolicibacterium</taxon>
    </lineage>
</organism>
<keyword evidence="1" id="KW-0812">Transmembrane</keyword>
<dbReference type="AlphaFoldDB" id="A0A1A1Z6U2"/>
<comment type="caution">
    <text evidence="2">The sequence shown here is derived from an EMBL/GenBank/DDBJ whole genome shotgun (WGS) entry which is preliminary data.</text>
</comment>
<evidence type="ECO:0000256" key="1">
    <source>
        <dbReference type="SAM" id="Phobius"/>
    </source>
</evidence>
<proteinExistence type="predicted"/>
<dbReference type="EMBL" id="LZSY01000063">
    <property type="protein sequence ID" value="OBB93383.1"/>
    <property type="molecule type" value="Genomic_DNA"/>
</dbReference>